<accession>A0A9D1TKZ0</accession>
<protein>
    <submittedName>
        <fullName evidence="9">MMPL family transporter</fullName>
    </submittedName>
</protein>
<evidence type="ECO:0000256" key="3">
    <source>
        <dbReference type="ARBA" id="ARBA00022475"/>
    </source>
</evidence>
<dbReference type="AlphaFoldDB" id="A0A9D1TKZ0"/>
<dbReference type="Gene3D" id="1.20.1640.10">
    <property type="entry name" value="Multidrug efflux transporter AcrB transmembrane domain"/>
    <property type="match status" value="2"/>
</dbReference>
<comment type="similarity">
    <text evidence="2">Belongs to the resistance-nodulation-cell division (RND) (TC 2.A.6) family. MmpL subfamily.</text>
</comment>
<dbReference type="InterPro" id="IPR004869">
    <property type="entry name" value="MMPL_dom"/>
</dbReference>
<keyword evidence="3" id="KW-1003">Cell membrane</keyword>
<evidence type="ECO:0000256" key="5">
    <source>
        <dbReference type="ARBA" id="ARBA00022989"/>
    </source>
</evidence>
<feature type="transmembrane region" description="Helical" evidence="7">
    <location>
        <begin position="385"/>
        <end position="407"/>
    </location>
</feature>
<evidence type="ECO:0000256" key="2">
    <source>
        <dbReference type="ARBA" id="ARBA00010157"/>
    </source>
</evidence>
<feature type="transmembrane region" description="Helical" evidence="7">
    <location>
        <begin position="684"/>
        <end position="715"/>
    </location>
</feature>
<feature type="transmembrane region" description="Helical" evidence="7">
    <location>
        <begin position="617"/>
        <end position="636"/>
    </location>
</feature>
<evidence type="ECO:0000256" key="6">
    <source>
        <dbReference type="ARBA" id="ARBA00023136"/>
    </source>
</evidence>
<gene>
    <name evidence="9" type="ORF">H9895_07375</name>
</gene>
<evidence type="ECO:0000313" key="10">
    <source>
        <dbReference type="Proteomes" id="UP000823937"/>
    </source>
</evidence>
<feature type="transmembrane region" description="Helical" evidence="7">
    <location>
        <begin position="192"/>
        <end position="210"/>
    </location>
</feature>
<evidence type="ECO:0000256" key="7">
    <source>
        <dbReference type="SAM" id="Phobius"/>
    </source>
</evidence>
<feature type="transmembrane region" description="Helical" evidence="7">
    <location>
        <begin position="579"/>
        <end position="602"/>
    </location>
</feature>
<feature type="domain" description="SSD" evidence="8">
    <location>
        <begin position="586"/>
        <end position="712"/>
    </location>
</feature>
<dbReference type="EMBL" id="DXHX01000117">
    <property type="protein sequence ID" value="HIV74877.1"/>
    <property type="molecule type" value="Genomic_DNA"/>
</dbReference>
<keyword evidence="6 7" id="KW-0472">Membrane</keyword>
<dbReference type="Proteomes" id="UP000823937">
    <property type="component" value="Unassembled WGS sequence"/>
</dbReference>
<proteinExistence type="inferred from homology"/>
<comment type="caution">
    <text evidence="9">The sequence shown here is derived from an EMBL/GenBank/DDBJ whole genome shotgun (WGS) entry which is preliminary data.</text>
</comment>
<feature type="transmembrane region" description="Helical" evidence="7">
    <location>
        <begin position="657"/>
        <end position="678"/>
    </location>
</feature>
<feature type="transmembrane region" description="Helical" evidence="7">
    <location>
        <begin position="555"/>
        <end position="572"/>
    </location>
</feature>
<feature type="transmembrane region" description="Helical" evidence="7">
    <location>
        <begin position="249"/>
        <end position="269"/>
    </location>
</feature>
<evidence type="ECO:0000256" key="1">
    <source>
        <dbReference type="ARBA" id="ARBA00004651"/>
    </source>
</evidence>
<evidence type="ECO:0000259" key="8">
    <source>
        <dbReference type="PROSITE" id="PS50156"/>
    </source>
</evidence>
<reference evidence="9" key="1">
    <citation type="journal article" date="2021" name="PeerJ">
        <title>Extensive microbial diversity within the chicken gut microbiome revealed by metagenomics and culture.</title>
        <authorList>
            <person name="Gilroy R."/>
            <person name="Ravi A."/>
            <person name="Getino M."/>
            <person name="Pursley I."/>
            <person name="Horton D.L."/>
            <person name="Alikhan N.F."/>
            <person name="Baker D."/>
            <person name="Gharbi K."/>
            <person name="Hall N."/>
            <person name="Watson M."/>
            <person name="Adriaenssens E.M."/>
            <person name="Foster-Nyarko E."/>
            <person name="Jarju S."/>
            <person name="Secka A."/>
            <person name="Antonio M."/>
            <person name="Oren A."/>
            <person name="Chaudhuri R.R."/>
            <person name="La Ragione R."/>
            <person name="Hildebrand F."/>
            <person name="Pallen M.J."/>
        </authorList>
    </citation>
    <scope>NUCLEOTIDE SEQUENCE</scope>
    <source>
        <strain evidence="9">CHK169-2315</strain>
    </source>
</reference>
<dbReference type="GO" id="GO:0005886">
    <property type="term" value="C:plasma membrane"/>
    <property type="evidence" value="ECO:0007669"/>
    <property type="project" value="UniProtKB-SubCell"/>
</dbReference>
<feature type="transmembrane region" description="Helical" evidence="7">
    <location>
        <begin position="217"/>
        <end position="237"/>
    </location>
</feature>
<dbReference type="InterPro" id="IPR050545">
    <property type="entry name" value="Mycobact_MmpL"/>
</dbReference>
<evidence type="ECO:0000256" key="4">
    <source>
        <dbReference type="ARBA" id="ARBA00022692"/>
    </source>
</evidence>
<dbReference type="SUPFAM" id="SSF82866">
    <property type="entry name" value="Multidrug efflux transporter AcrB transmembrane domain"/>
    <property type="match status" value="2"/>
</dbReference>
<feature type="transmembrane region" description="Helical" evidence="7">
    <location>
        <begin position="322"/>
        <end position="347"/>
    </location>
</feature>
<feature type="transmembrane region" description="Helical" evidence="7">
    <location>
        <begin position="290"/>
        <end position="316"/>
    </location>
</feature>
<dbReference type="PANTHER" id="PTHR33406">
    <property type="entry name" value="MEMBRANE PROTEIN MJ1562-RELATED"/>
    <property type="match status" value="1"/>
</dbReference>
<reference evidence="9" key="2">
    <citation type="submission" date="2021-04" db="EMBL/GenBank/DDBJ databases">
        <authorList>
            <person name="Gilroy R."/>
        </authorList>
    </citation>
    <scope>NUCLEOTIDE SEQUENCE</scope>
    <source>
        <strain evidence="9">CHK169-2315</strain>
    </source>
</reference>
<dbReference type="Pfam" id="PF03176">
    <property type="entry name" value="MMPL"/>
    <property type="match status" value="2"/>
</dbReference>
<keyword evidence="5 7" id="KW-1133">Transmembrane helix</keyword>
<organism evidence="9 10">
    <name type="scientific">Candidatus Pseudogracilibacillus intestinigallinarum</name>
    <dbReference type="NCBI Taxonomy" id="2838742"/>
    <lineage>
        <taxon>Bacteria</taxon>
        <taxon>Bacillati</taxon>
        <taxon>Bacillota</taxon>
        <taxon>Bacilli</taxon>
        <taxon>Bacillales</taxon>
        <taxon>Bacillaceae</taxon>
        <taxon>Pseudogracilibacillus</taxon>
    </lineage>
</organism>
<dbReference type="PROSITE" id="PS50156">
    <property type="entry name" value="SSD"/>
    <property type="match status" value="1"/>
</dbReference>
<keyword evidence="4 7" id="KW-0812">Transmembrane</keyword>
<dbReference type="PANTHER" id="PTHR33406:SF6">
    <property type="entry name" value="MEMBRANE PROTEIN YDGH-RELATED"/>
    <property type="match status" value="1"/>
</dbReference>
<name>A0A9D1TKZ0_9BACI</name>
<feature type="transmembrane region" description="Helical" evidence="7">
    <location>
        <begin position="20"/>
        <end position="39"/>
    </location>
</feature>
<sequence length="719" mass="80721">MLHFFRKISHFSSSKRGAKIVLSIWLLAVIILSVTLPSAKDYEGSSGEGSTTENTPSEIAEETLKEQFPSKEGLPALLVFHDEKGISSETKEKITELSEWLMSEEKPEEIISSLPYHQFSDDIQKQMYSEDESTLLFNVTLEEGLESGEANDVLNTLREKVSSLGLTDIEFEITGPAGIAADTTALFKNADFVLMIATVVLIFIILIVIYRSPLLAITPLLIAGIVYGVVDRIIGFAGAKELFSIDSQAVSIMLVLLFAVLTDYSLFIFSRYREALSKHESKYTSMQEAIYHVSEPIFFSGGTVFLAMMTLFATVFKPYNHFAPVFSIAVIVILIAGLTLIPSIFALMGRRAFWPFIPKVQENKTKKSRLWTKVSEIVKKRPTMLASILLIIFLIGAANFITINFSFNLLKSFPDDMSSRNGFELLEENYPVGELAPTTIIFETKDEIVVNDTFKKEMKNIIERINELDGIEAVSPEREALGDKLPNDFIAESNKAVKLQVILKDHPYEREALTTIKDIRNVEEDIIAHTDFDKMHIAGQTAAQLDVKEMNDRDTIVLFAAVTILLIIVLAFQTKSIILPFLMMGTILLSYFASMGFSWWIFQYIFNLDAISYRLPVYTFIFMVALGIDYNIMLVSRIREEAEKYPWKEAVARGVQLTGGVISSAGIILAATFSVLMTQPLQELFLFGFTMGIGILLDTFIIRGIFMPSLLILLFQKNK</sequence>
<dbReference type="InterPro" id="IPR000731">
    <property type="entry name" value="SSD"/>
</dbReference>
<evidence type="ECO:0000313" key="9">
    <source>
        <dbReference type="EMBL" id="HIV74877.1"/>
    </source>
</evidence>
<comment type="subcellular location">
    <subcellularLocation>
        <location evidence="1">Cell membrane</location>
        <topology evidence="1">Multi-pass membrane protein</topology>
    </subcellularLocation>
</comment>